<keyword evidence="2" id="KW-1185">Reference proteome</keyword>
<dbReference type="AlphaFoldDB" id="A0A9P7YQQ2"/>
<protein>
    <recommendedName>
        <fullName evidence="3">SprT-like domain-containing protein</fullName>
    </recommendedName>
</protein>
<comment type="caution">
    <text evidence="1">The sequence shown here is derived from an EMBL/GenBank/DDBJ whole genome shotgun (WGS) entry which is preliminary data.</text>
</comment>
<name>A0A9P7YQQ2_9HELO</name>
<gene>
    <name evidence="1" type="ORF">BJ875DRAFT_438537</name>
</gene>
<organism evidence="1 2">
    <name type="scientific">Amylocarpus encephaloides</name>
    <dbReference type="NCBI Taxonomy" id="45428"/>
    <lineage>
        <taxon>Eukaryota</taxon>
        <taxon>Fungi</taxon>
        <taxon>Dikarya</taxon>
        <taxon>Ascomycota</taxon>
        <taxon>Pezizomycotina</taxon>
        <taxon>Leotiomycetes</taxon>
        <taxon>Helotiales</taxon>
        <taxon>Helotiales incertae sedis</taxon>
        <taxon>Amylocarpus</taxon>
    </lineage>
</organism>
<reference evidence="1" key="1">
    <citation type="journal article" date="2021" name="IMA Fungus">
        <title>Genomic characterization of three marine fungi, including Emericellopsis atlantica sp. nov. with signatures of a generalist lifestyle and marine biomass degradation.</title>
        <authorList>
            <person name="Hagestad O.C."/>
            <person name="Hou L."/>
            <person name="Andersen J.H."/>
            <person name="Hansen E.H."/>
            <person name="Altermark B."/>
            <person name="Li C."/>
            <person name="Kuhnert E."/>
            <person name="Cox R.J."/>
            <person name="Crous P.W."/>
            <person name="Spatafora J.W."/>
            <person name="Lail K."/>
            <person name="Amirebrahimi M."/>
            <person name="Lipzen A."/>
            <person name="Pangilinan J."/>
            <person name="Andreopoulos W."/>
            <person name="Hayes R.D."/>
            <person name="Ng V."/>
            <person name="Grigoriev I.V."/>
            <person name="Jackson S.A."/>
            <person name="Sutton T.D.S."/>
            <person name="Dobson A.D.W."/>
            <person name="Rama T."/>
        </authorList>
    </citation>
    <scope>NUCLEOTIDE SEQUENCE</scope>
    <source>
        <strain evidence="1">TRa018bII</strain>
    </source>
</reference>
<accession>A0A9P7YQQ2</accession>
<proteinExistence type="predicted"/>
<sequence length="307" mass="34807">MSVIPKSSTVAKQDLSRFVNPTYPDWLFASGLPFERASDSWYGYKPRVPTCPLSTNATLQCMPFTSSPKQLASYLGDCLALRGNDLMPIQQKIISRFHALGRCITKNMPLEQSNILEGFFELFDDIFFNGLLKAWVKVEIQTGTLLKSHGVTRLSGESIPNRYAALIILRNKVESPFHREKGWDAPTSLHQYHITLLHEMVHAFRHIYSCRCSDKCNNIKTSREGIGATGHGICWAKLAQSVEIAATEILDKRLDWDLRQIWNICRRGGFEPLEVCEALGFVKSADVLECIKRCKEQMEVTIPTRLL</sequence>
<evidence type="ECO:0000313" key="2">
    <source>
        <dbReference type="Proteomes" id="UP000824998"/>
    </source>
</evidence>
<dbReference type="EMBL" id="MU251388">
    <property type="protein sequence ID" value="KAG9237378.1"/>
    <property type="molecule type" value="Genomic_DNA"/>
</dbReference>
<evidence type="ECO:0008006" key="3">
    <source>
        <dbReference type="Google" id="ProtNLM"/>
    </source>
</evidence>
<dbReference type="Proteomes" id="UP000824998">
    <property type="component" value="Unassembled WGS sequence"/>
</dbReference>
<evidence type="ECO:0000313" key="1">
    <source>
        <dbReference type="EMBL" id="KAG9237378.1"/>
    </source>
</evidence>
<dbReference type="OrthoDB" id="3529261at2759"/>